<evidence type="ECO:0000256" key="4">
    <source>
        <dbReference type="ARBA" id="ARBA00022722"/>
    </source>
</evidence>
<dbReference type="InterPro" id="IPR004476">
    <property type="entry name" value="RNase_II/RNase_R"/>
</dbReference>
<dbReference type="PANTHER" id="PTHR23355">
    <property type="entry name" value="RIBONUCLEASE"/>
    <property type="match status" value="1"/>
</dbReference>
<dbReference type="Proteomes" id="UP001595476">
    <property type="component" value="Unassembled WGS sequence"/>
</dbReference>
<proteinExistence type="inferred from homology"/>
<reference evidence="12" key="1">
    <citation type="journal article" date="2019" name="Int. J. Syst. Evol. Microbiol.">
        <title>The Global Catalogue of Microorganisms (GCM) 10K type strain sequencing project: providing services to taxonomists for standard genome sequencing and annotation.</title>
        <authorList>
            <consortium name="The Broad Institute Genomics Platform"/>
            <consortium name="The Broad Institute Genome Sequencing Center for Infectious Disease"/>
            <person name="Wu L."/>
            <person name="Ma J."/>
        </authorList>
    </citation>
    <scope>NUCLEOTIDE SEQUENCE [LARGE SCALE GENOMIC DNA]</scope>
    <source>
        <strain evidence="12">KCTC 52438</strain>
    </source>
</reference>
<dbReference type="RefSeq" id="WP_386721603.1">
    <property type="nucleotide sequence ID" value="NZ_JBHRSZ010000005.1"/>
</dbReference>
<comment type="similarity">
    <text evidence="8">Belongs to the RNR ribonuclease family. RNase R subfamily.</text>
</comment>
<dbReference type="SUPFAM" id="SSF50249">
    <property type="entry name" value="Nucleic acid-binding proteins"/>
    <property type="match status" value="4"/>
</dbReference>
<evidence type="ECO:0000313" key="11">
    <source>
        <dbReference type="EMBL" id="MFC3151941.1"/>
    </source>
</evidence>
<dbReference type="InterPro" id="IPR001900">
    <property type="entry name" value="RNase_II/R"/>
</dbReference>
<dbReference type="SMART" id="SM00955">
    <property type="entry name" value="RNB"/>
    <property type="match status" value="1"/>
</dbReference>
<dbReference type="InterPro" id="IPR050180">
    <property type="entry name" value="RNR_Ribonuclease"/>
</dbReference>
<feature type="region of interest" description="Disordered" evidence="9">
    <location>
        <begin position="749"/>
        <end position="810"/>
    </location>
</feature>
<dbReference type="InterPro" id="IPR003029">
    <property type="entry name" value="S1_domain"/>
</dbReference>
<keyword evidence="4 8" id="KW-0540">Nuclease</keyword>
<comment type="subcellular location">
    <subcellularLocation>
        <location evidence="2 8">Cytoplasm</location>
    </subcellularLocation>
</comment>
<protein>
    <recommendedName>
        <fullName evidence="8">Ribonuclease R</fullName>
        <shortName evidence="8">RNase R</shortName>
        <ecNumber evidence="8">3.1.13.1</ecNumber>
    </recommendedName>
</protein>
<dbReference type="NCBIfam" id="TIGR02063">
    <property type="entry name" value="RNase_R"/>
    <property type="match status" value="1"/>
</dbReference>
<dbReference type="NCBIfam" id="TIGR00358">
    <property type="entry name" value="3_prime_RNase"/>
    <property type="match status" value="1"/>
</dbReference>
<dbReference type="Gene3D" id="2.40.50.140">
    <property type="entry name" value="Nucleic acid-binding proteins"/>
    <property type="match status" value="2"/>
</dbReference>
<gene>
    <name evidence="8 11" type="primary">rnr</name>
    <name evidence="11" type="ORF">ACFOEK_12945</name>
</gene>
<evidence type="ECO:0000256" key="8">
    <source>
        <dbReference type="HAMAP-Rule" id="MF_01895"/>
    </source>
</evidence>
<keyword evidence="12" id="KW-1185">Reference proteome</keyword>
<dbReference type="SMART" id="SM00357">
    <property type="entry name" value="CSP"/>
    <property type="match status" value="1"/>
</dbReference>
<dbReference type="InterPro" id="IPR040476">
    <property type="entry name" value="CSD2"/>
</dbReference>
<dbReference type="CDD" id="cd04471">
    <property type="entry name" value="S1_RNase_R"/>
    <property type="match status" value="1"/>
</dbReference>
<dbReference type="HAMAP" id="MF_01895">
    <property type="entry name" value="RNase_R"/>
    <property type="match status" value="1"/>
</dbReference>
<feature type="domain" description="S1 motif" evidence="10">
    <location>
        <begin position="660"/>
        <end position="741"/>
    </location>
</feature>
<dbReference type="EC" id="3.1.13.1" evidence="8"/>
<dbReference type="Pfam" id="PF00575">
    <property type="entry name" value="S1"/>
    <property type="match status" value="1"/>
</dbReference>
<dbReference type="EMBL" id="JBHRSZ010000005">
    <property type="protein sequence ID" value="MFC3151941.1"/>
    <property type="molecule type" value="Genomic_DNA"/>
</dbReference>
<dbReference type="InterPro" id="IPR022966">
    <property type="entry name" value="RNase_II/R_CS"/>
</dbReference>
<dbReference type="InterPro" id="IPR011129">
    <property type="entry name" value="CSD"/>
</dbReference>
<comment type="caution">
    <text evidence="11">The sequence shown here is derived from an EMBL/GenBank/DDBJ whole genome shotgun (WGS) entry which is preliminary data.</text>
</comment>
<evidence type="ECO:0000256" key="5">
    <source>
        <dbReference type="ARBA" id="ARBA00022801"/>
    </source>
</evidence>
<keyword evidence="5 8" id="KW-0378">Hydrolase</keyword>
<dbReference type="InterPro" id="IPR011805">
    <property type="entry name" value="RNase_R"/>
</dbReference>
<evidence type="ECO:0000313" key="12">
    <source>
        <dbReference type="Proteomes" id="UP001595476"/>
    </source>
</evidence>
<name>A0ABV7HH47_9GAMM</name>
<keyword evidence="6 8" id="KW-0269">Exonuclease</keyword>
<keyword evidence="7 8" id="KW-0694">RNA-binding</keyword>
<evidence type="ECO:0000259" key="10">
    <source>
        <dbReference type="PROSITE" id="PS50126"/>
    </source>
</evidence>
<evidence type="ECO:0000256" key="6">
    <source>
        <dbReference type="ARBA" id="ARBA00022839"/>
    </source>
</evidence>
<dbReference type="Pfam" id="PF08206">
    <property type="entry name" value="OB_RNB"/>
    <property type="match status" value="1"/>
</dbReference>
<dbReference type="SMART" id="SM00316">
    <property type="entry name" value="S1"/>
    <property type="match status" value="1"/>
</dbReference>
<comment type="catalytic activity">
    <reaction evidence="1 8">
        <text>Exonucleolytic cleavage in the 3'- to 5'-direction to yield nucleoside 5'-phosphates.</text>
        <dbReference type="EC" id="3.1.13.1"/>
    </reaction>
</comment>
<organism evidence="11 12">
    <name type="scientific">Litoribrevibacter euphylliae</name>
    <dbReference type="NCBI Taxonomy" id="1834034"/>
    <lineage>
        <taxon>Bacteria</taxon>
        <taxon>Pseudomonadati</taxon>
        <taxon>Pseudomonadota</taxon>
        <taxon>Gammaproteobacteria</taxon>
        <taxon>Oceanospirillales</taxon>
        <taxon>Oceanospirillaceae</taxon>
        <taxon>Litoribrevibacter</taxon>
    </lineage>
</organism>
<evidence type="ECO:0000256" key="9">
    <source>
        <dbReference type="SAM" id="MobiDB-lite"/>
    </source>
</evidence>
<dbReference type="InterPro" id="IPR013223">
    <property type="entry name" value="RNase_B_OB_dom"/>
</dbReference>
<dbReference type="InterPro" id="IPR012340">
    <property type="entry name" value="NA-bd_OB-fold"/>
</dbReference>
<accession>A0ABV7HH47</accession>
<dbReference type="Pfam" id="PF17876">
    <property type="entry name" value="CSD2"/>
    <property type="match status" value="1"/>
</dbReference>
<evidence type="ECO:0000256" key="1">
    <source>
        <dbReference type="ARBA" id="ARBA00001849"/>
    </source>
</evidence>
<evidence type="ECO:0000256" key="7">
    <source>
        <dbReference type="ARBA" id="ARBA00022884"/>
    </source>
</evidence>
<dbReference type="PROSITE" id="PS01175">
    <property type="entry name" value="RIBONUCLEASE_II"/>
    <property type="match status" value="1"/>
</dbReference>
<evidence type="ECO:0000256" key="2">
    <source>
        <dbReference type="ARBA" id="ARBA00004496"/>
    </source>
</evidence>
<dbReference type="PANTHER" id="PTHR23355:SF9">
    <property type="entry name" value="DIS3-LIKE EXONUCLEASE 2"/>
    <property type="match status" value="1"/>
</dbReference>
<feature type="compositionally biased region" description="Basic residues" evidence="9">
    <location>
        <begin position="766"/>
        <end position="779"/>
    </location>
</feature>
<keyword evidence="3 8" id="KW-0963">Cytoplasm</keyword>
<dbReference type="PROSITE" id="PS50126">
    <property type="entry name" value="S1"/>
    <property type="match status" value="1"/>
</dbReference>
<comment type="function">
    <text evidence="8">3'-5' exoribonuclease that releases 5'-nucleoside monophosphates and is involved in maturation of structured RNAs.</text>
</comment>
<dbReference type="GO" id="GO:0008859">
    <property type="term" value="F:exoribonuclease II activity"/>
    <property type="evidence" value="ECO:0007669"/>
    <property type="project" value="UniProtKB-EC"/>
</dbReference>
<sequence>MKDPYSQREADKYENPVPSRELITSFLEEAKKALTHAQLCAAMQLFDDERIEAMRRRLIAMARDGQLITDKQQRYKPISAIPTIDGRVIGHRDGYGFVQPQDGSPDLYLHAREMNKVFDGDVVRAMVSGIDHKGRREARIIQVLERKTLELVGRYYPEGRGGFVVPDSRRMSQEIFIPEGAEGEAKSGQYVVVEIERQPSRKEKAAGRVLKVLGDHLAPGMEIEVALHTYDVPHQWPETLLSEVAHFTDQVAENDKLHRVDLRKLPLVTIDGEDAKDFDDAVYCEKKKSGGWRLIVAIADVSNYVKINTELDKEAQNRATSVYFPGHVVPMLPEVLSNGLCSLNPNVDRLAMVCEMSISASGKLTRYKFYEAVIRSHARLTYNRVAALIEKPRSKEAQHFKAEFPEIVPYVQELYALYHQLVARREERGAMDFDTVETRIVFSPDRKIETIVPVVRNDAHRIIEECMLCANVAAARFLRKHNLEGLYRVHEGPKEQKLINLKEFLFERSLVLEGGMKPTPGDYLQLAQQIEGRPDKHLIQTMMLRSLSQAAYQPDNQGHFGLAFPEYTHFTSPIRRYPDLLVHRAIRSVIRSEQSEYHESTNVQRVDSAAPLRRERIYPYDMASLLALGEQCSMAERRADDASRDVMAFLKCEYMQEHVGEVFPGVISAVTGFGLFVELTDVFVEGLIHVSNLTKEYFEFDQARHMLIGERSGTAYALGDSVDVRIVRVDLDERKIDLELVDHKNSVRVRKSKKKANLNESLGPKKNGRGKGGPKRRSSKASDASPKAKKPKKHRKGSSTKAKSKTQKKK</sequence>
<dbReference type="Pfam" id="PF00773">
    <property type="entry name" value="RNB"/>
    <property type="match status" value="1"/>
</dbReference>
<feature type="compositionally biased region" description="Basic residues" evidence="9">
    <location>
        <begin position="787"/>
        <end position="810"/>
    </location>
</feature>
<evidence type="ECO:0000256" key="3">
    <source>
        <dbReference type="ARBA" id="ARBA00022490"/>
    </source>
</evidence>